<reference evidence="1 2" key="1">
    <citation type="submission" date="2021-03" db="EMBL/GenBank/DDBJ databases">
        <authorList>
            <person name="Kim M.K."/>
        </authorList>
    </citation>
    <scope>NUCLEOTIDE SEQUENCE [LARGE SCALE GENOMIC DNA]</scope>
    <source>
        <strain evidence="1 2">BT442</strain>
    </source>
</reference>
<gene>
    <name evidence="1" type="ORF">J4E00_16715</name>
</gene>
<comment type="caution">
    <text evidence="1">The sequence shown here is derived from an EMBL/GenBank/DDBJ whole genome shotgun (WGS) entry which is preliminary data.</text>
</comment>
<keyword evidence="2" id="KW-1185">Reference proteome</keyword>
<proteinExistence type="predicted"/>
<protein>
    <submittedName>
        <fullName evidence="1">Uncharacterized protein</fullName>
    </submittedName>
</protein>
<sequence length="644" mass="72822">MKALLILGLAVLLAVVVRLVGQRTAAPGAAFAERLYRARLLTAAGRDELLRQMRQNELKFEQTDPLTHRSQEHYGTNRASILNFCAEAFQTEFNYRQLGIADDLLLAEDDQFIAGSSGQPTEQGRAPRVRYQEALKRFGGDTSALLRWYYDQQPARLKIEYAIPAEDSMPQGWTIYPPLAGPSGAKGLHHWIDERRSILGKTRSRTARDLLAVGLLDQAAYQQLQQAMDQGGFMSEMQVCQAAASIMQRRETHTQDQARQQQWLRQLEQAGQLSPAQCQRLTQESRPYEVRDLFNVVGYCEHARIVDLRPLPHAPQQLYPLLFKEIQAVLPDFHYTYLSLRLSVEDEGSDLLDQNITLSFRANGRRYETTFLHDYLRRDGSDPNPDAWPGVSENFHKSINQWLTDRHSPLRLYQAWTPDASSPHGNEKLGLLAMTQTQRKLWGNEHSFSLFSTESYDTRFSSAAIERLVADYQKLGLFAHLSTADIARGQAAALSGAKTSYAEVLLSFPHVIYAFDWESANPPYPYAALTRELVAISRGGFAPTLVQDGFGADYPTTPTVPFSFQLNQRRYHTPLPVRSDWLAAESVELMQQALREQHAPGQFYSCLDGEGYIYLTPAQYQALNKAQPELFKTPIEEAEGEPAF</sequence>
<accession>A0ABS3QHJ4</accession>
<dbReference type="Proteomes" id="UP000664369">
    <property type="component" value="Unassembled WGS sequence"/>
</dbReference>
<dbReference type="EMBL" id="JAGETZ010000008">
    <property type="protein sequence ID" value="MBO2010706.1"/>
    <property type="molecule type" value="Genomic_DNA"/>
</dbReference>
<dbReference type="RefSeq" id="WP_208176339.1">
    <property type="nucleotide sequence ID" value="NZ_JAGETZ010000008.1"/>
</dbReference>
<name>A0ABS3QHJ4_9BACT</name>
<evidence type="ECO:0000313" key="1">
    <source>
        <dbReference type="EMBL" id="MBO2010706.1"/>
    </source>
</evidence>
<evidence type="ECO:0000313" key="2">
    <source>
        <dbReference type="Proteomes" id="UP000664369"/>
    </source>
</evidence>
<organism evidence="1 2">
    <name type="scientific">Hymenobacter negativus</name>
    <dbReference type="NCBI Taxonomy" id="2795026"/>
    <lineage>
        <taxon>Bacteria</taxon>
        <taxon>Pseudomonadati</taxon>
        <taxon>Bacteroidota</taxon>
        <taxon>Cytophagia</taxon>
        <taxon>Cytophagales</taxon>
        <taxon>Hymenobacteraceae</taxon>
        <taxon>Hymenobacter</taxon>
    </lineage>
</organism>